<dbReference type="AlphaFoldDB" id="A0A1S4CBR0"/>
<dbReference type="PaxDb" id="4097-A0A1S4CBR0"/>
<gene>
    <name evidence="2" type="primary">LOC107817266</name>
</gene>
<dbReference type="InterPro" id="IPR053134">
    <property type="entry name" value="RNA-dir_DNA_polymerase"/>
</dbReference>
<reference evidence="2" key="1">
    <citation type="submission" date="2025-08" db="UniProtKB">
        <authorList>
            <consortium name="RefSeq"/>
        </authorList>
    </citation>
    <scope>IDENTIFICATION</scope>
</reference>
<dbReference type="PANTHER" id="PTHR24559">
    <property type="entry name" value="TRANSPOSON TY3-I GAG-POL POLYPROTEIN"/>
    <property type="match status" value="1"/>
</dbReference>
<feature type="region of interest" description="Disordered" evidence="1">
    <location>
        <begin position="78"/>
        <end position="107"/>
    </location>
</feature>
<name>A0A1S4CBR0_TOBAC</name>
<dbReference type="InterPro" id="IPR043128">
    <property type="entry name" value="Rev_trsase/Diguanyl_cyclase"/>
</dbReference>
<dbReference type="RefSeq" id="XP_016498556.1">
    <property type="nucleotide sequence ID" value="XM_016643070.1"/>
</dbReference>
<dbReference type="Gene3D" id="3.30.70.270">
    <property type="match status" value="1"/>
</dbReference>
<evidence type="ECO:0008006" key="3">
    <source>
        <dbReference type="Google" id="ProtNLM"/>
    </source>
</evidence>
<sequence>MGNIEEMLKKIMVDNQNRATTIQNLERQMGQLASSQNTKPAGALPSNTEANPKAPINAVLLRNVRELEYVPSKKRNQVTFSEKQATREVESETTKESEKPFEEAVAKKPQPIIAKPPPLFHQRLQKVKDNAAYKKFLDILKQVQISIPLVDILQEVPKYEKYINEIVANKCKLTKFETVTLTEESSTIPYLVSEDPLGRSLIGEDEEEDELVDEIVQVLNITCQYVNGLKRFEEIDRPLTLTPPKCFGILIGDYLIFIVICARRQAASRSEGTQGDIGWTIADIKRISPSFCMHKIFLEDGHRPNVEHQRRLNPIMKEYVPKKGAMIVVANGQNELIPTRTVTGWRVYIDYRKLNKATCMDHFPLPFIDQMLDRLAGHEYYYFLDGYSGYNRIVIAPEDQE</sequence>
<organism evidence="2">
    <name type="scientific">Nicotiana tabacum</name>
    <name type="common">Common tobacco</name>
    <dbReference type="NCBI Taxonomy" id="4097"/>
    <lineage>
        <taxon>Eukaryota</taxon>
        <taxon>Viridiplantae</taxon>
        <taxon>Streptophyta</taxon>
        <taxon>Embryophyta</taxon>
        <taxon>Tracheophyta</taxon>
        <taxon>Spermatophyta</taxon>
        <taxon>Magnoliopsida</taxon>
        <taxon>eudicotyledons</taxon>
        <taxon>Gunneridae</taxon>
        <taxon>Pentapetalae</taxon>
        <taxon>asterids</taxon>
        <taxon>lamiids</taxon>
        <taxon>Solanales</taxon>
        <taxon>Solanaceae</taxon>
        <taxon>Nicotianoideae</taxon>
        <taxon>Nicotianeae</taxon>
        <taxon>Nicotiana</taxon>
    </lineage>
</organism>
<accession>A0A1S4CBR0</accession>
<evidence type="ECO:0000256" key="1">
    <source>
        <dbReference type="SAM" id="MobiDB-lite"/>
    </source>
</evidence>
<dbReference type="SUPFAM" id="SSF56672">
    <property type="entry name" value="DNA/RNA polymerases"/>
    <property type="match status" value="1"/>
</dbReference>
<dbReference type="PANTHER" id="PTHR24559:SF429">
    <property type="entry name" value="RNA-DIRECTED DNA POLYMERASE HOMOLOG"/>
    <property type="match status" value="1"/>
</dbReference>
<dbReference type="OrthoDB" id="1750494at2759"/>
<dbReference type="KEGG" id="nta:107817266"/>
<feature type="region of interest" description="Disordered" evidence="1">
    <location>
        <begin position="31"/>
        <end position="50"/>
    </location>
</feature>
<proteinExistence type="predicted"/>
<protein>
    <recommendedName>
        <fullName evidence="3">RNA-directed DNA polymerase homolog</fullName>
    </recommendedName>
</protein>
<evidence type="ECO:0000313" key="2">
    <source>
        <dbReference type="RefSeq" id="XP_016498556.1"/>
    </source>
</evidence>
<dbReference type="InterPro" id="IPR043502">
    <property type="entry name" value="DNA/RNA_pol_sf"/>
</dbReference>
<feature type="compositionally biased region" description="Basic and acidic residues" evidence="1">
    <location>
        <begin position="84"/>
        <end position="106"/>
    </location>
</feature>